<evidence type="ECO:0000313" key="2">
    <source>
        <dbReference type="EMBL" id="HHW33670.1"/>
    </source>
</evidence>
<dbReference type="GO" id="GO:0008410">
    <property type="term" value="F:CoA-transferase activity"/>
    <property type="evidence" value="ECO:0007669"/>
    <property type="project" value="TreeGrafter"/>
</dbReference>
<organism evidence="2 3">
    <name type="scientific">Paracoccus solventivorans</name>
    <dbReference type="NCBI Taxonomy" id="53463"/>
    <lineage>
        <taxon>Bacteria</taxon>
        <taxon>Pseudomonadati</taxon>
        <taxon>Pseudomonadota</taxon>
        <taxon>Alphaproteobacteria</taxon>
        <taxon>Rhodobacterales</taxon>
        <taxon>Paracoccaceae</taxon>
        <taxon>Paracoccus</taxon>
    </lineage>
</organism>
<dbReference type="InterPro" id="IPR023606">
    <property type="entry name" value="CoA-Trfase_III_dom_1_sf"/>
</dbReference>
<name>A0A832PN71_9RHOB</name>
<evidence type="ECO:0000256" key="1">
    <source>
        <dbReference type="ARBA" id="ARBA00022679"/>
    </source>
</evidence>
<gene>
    <name evidence="2" type="ORF">GXX24_05965</name>
</gene>
<dbReference type="AlphaFoldDB" id="A0A832PN71"/>
<dbReference type="InterPro" id="IPR044855">
    <property type="entry name" value="CoA-Trfase_III_dom3_sf"/>
</dbReference>
<reference evidence="2 3" key="1">
    <citation type="journal article" date="2020" name="Biotechnol. Biofuels">
        <title>New insights from the biogas microbiome by comprehensive genome-resolved metagenomics of nearly 1600 species originating from multiple anaerobic digesters.</title>
        <authorList>
            <person name="Campanaro S."/>
            <person name="Treu L."/>
            <person name="Rodriguez-R L.M."/>
            <person name="Kovalovszki A."/>
            <person name="Ziels R.M."/>
            <person name="Maus I."/>
            <person name="Zhu X."/>
            <person name="Kougias P.G."/>
            <person name="Basile A."/>
            <person name="Luo G."/>
            <person name="Schluter A."/>
            <person name="Konstantinidis K.T."/>
            <person name="Angelidaki I."/>
        </authorList>
    </citation>
    <scope>NUCLEOTIDE SEQUENCE [LARGE SCALE GENOMIC DNA]</scope>
    <source>
        <strain evidence="2">AS04akNAM_125</strain>
    </source>
</reference>
<dbReference type="Proteomes" id="UP000580830">
    <property type="component" value="Unassembled WGS sequence"/>
</dbReference>
<dbReference type="InterPro" id="IPR050483">
    <property type="entry name" value="CoA-transferase_III_domain"/>
</dbReference>
<proteinExistence type="predicted"/>
<dbReference type="Gene3D" id="3.30.1540.10">
    <property type="entry name" value="formyl-coa transferase, domain 3"/>
    <property type="match status" value="1"/>
</dbReference>
<dbReference type="InterPro" id="IPR003673">
    <property type="entry name" value="CoA-Trfase_fam_III"/>
</dbReference>
<evidence type="ECO:0000313" key="3">
    <source>
        <dbReference type="Proteomes" id="UP000580830"/>
    </source>
</evidence>
<dbReference type="SUPFAM" id="SSF89796">
    <property type="entry name" value="CoA-transferase family III (CaiB/BaiF)"/>
    <property type="match status" value="1"/>
</dbReference>
<keyword evidence="1 2" id="KW-0808">Transferase</keyword>
<accession>A0A832PN71</accession>
<sequence>MNANSEPERRPLKGVKVVETSSYLTGPFAGLNLADLGADVLKIEPEEGDGFRRFGHQRRKLSATWASSNRDKRSIFLNLKSEEARQRALAEIRDADVLIGNWRPHVAESLGLGRDTLRSLNPRLINLAISGFGESGQMAGKPTYDSLIQARTGLCTYGHPEGAPKLSPLWTVDKVVGIQAAQAVCAALYQRERTGVGCDIELSMLDVAAYFNMPEMMQTRVFEGDDAPPKVTPSTMFETADGHILICPVNGKQMSRTLDAIGKPEWKKEITSLDHPIERTEAFYTYVRKAIKTRTSLEWLETLEAYDVPCGPVWGMDEHLVDPAVAESEIYTMIGEPGDRMRAVRYPALFDGRKLKPRNAARRLESYPERIIEKATK</sequence>
<protein>
    <submittedName>
        <fullName evidence="2">CoA transferase</fullName>
    </submittedName>
</protein>
<dbReference type="EMBL" id="DULP01000084">
    <property type="protein sequence ID" value="HHW33670.1"/>
    <property type="molecule type" value="Genomic_DNA"/>
</dbReference>
<dbReference type="Gene3D" id="3.40.50.10540">
    <property type="entry name" value="Crotonobetainyl-coa:carnitine coa-transferase, domain 1"/>
    <property type="match status" value="1"/>
</dbReference>
<comment type="caution">
    <text evidence="2">The sequence shown here is derived from an EMBL/GenBank/DDBJ whole genome shotgun (WGS) entry which is preliminary data.</text>
</comment>
<dbReference type="RefSeq" id="WP_303729760.1">
    <property type="nucleotide sequence ID" value="NZ_DULP01000084.1"/>
</dbReference>
<dbReference type="PANTHER" id="PTHR48207">
    <property type="entry name" value="SUCCINATE--HYDROXYMETHYLGLUTARATE COA-TRANSFERASE"/>
    <property type="match status" value="1"/>
</dbReference>
<dbReference type="PANTHER" id="PTHR48207:SF3">
    <property type="entry name" value="SUCCINATE--HYDROXYMETHYLGLUTARATE COA-TRANSFERASE"/>
    <property type="match status" value="1"/>
</dbReference>
<dbReference type="Pfam" id="PF02515">
    <property type="entry name" value="CoA_transf_3"/>
    <property type="match status" value="1"/>
</dbReference>